<dbReference type="EMBL" id="UINC01191800">
    <property type="protein sequence ID" value="SVE06614.1"/>
    <property type="molecule type" value="Genomic_DNA"/>
</dbReference>
<protein>
    <submittedName>
        <fullName evidence="1">Uncharacterized protein</fullName>
    </submittedName>
</protein>
<organism evidence="1">
    <name type="scientific">marine metagenome</name>
    <dbReference type="NCBI Taxonomy" id="408172"/>
    <lineage>
        <taxon>unclassified sequences</taxon>
        <taxon>metagenomes</taxon>
        <taxon>ecological metagenomes</taxon>
    </lineage>
</organism>
<proteinExistence type="predicted"/>
<feature type="non-terminal residue" evidence="1">
    <location>
        <position position="228"/>
    </location>
</feature>
<dbReference type="AlphaFoldDB" id="A0A383AG23"/>
<evidence type="ECO:0000313" key="1">
    <source>
        <dbReference type="EMBL" id="SVE06614.1"/>
    </source>
</evidence>
<gene>
    <name evidence="1" type="ORF">METZ01_LOCUS459468</name>
</gene>
<sequence length="228" mass="26377">MSESFIDKDPSLETCWRSIILLGRNVASYKFALAKSLLEIQTDNSLIKLDDLAVPFAKNISKHLLNSEKQITSSSSRFLEYCKKFNKGEIDEERLRAETSKLGFVNVIDAFHNVANSEIPHRFFEDSRNTDQGITLTDNFYKLLNSNQKDNFDYEIESRWRLWETAISINISPSLLVVENDLETNELFVFDNELRRKNVTSSRDALNGYQKGKCFYCFKDIILSQGEE</sequence>
<reference evidence="1" key="1">
    <citation type="submission" date="2018-05" db="EMBL/GenBank/DDBJ databases">
        <authorList>
            <person name="Lanie J.A."/>
            <person name="Ng W.-L."/>
            <person name="Kazmierczak K.M."/>
            <person name="Andrzejewski T.M."/>
            <person name="Davidsen T.M."/>
            <person name="Wayne K.J."/>
            <person name="Tettelin H."/>
            <person name="Glass J.I."/>
            <person name="Rusch D."/>
            <person name="Podicherti R."/>
            <person name="Tsui H.-C.T."/>
            <person name="Winkler M.E."/>
        </authorList>
    </citation>
    <scope>NUCLEOTIDE SEQUENCE</scope>
</reference>
<name>A0A383AG23_9ZZZZ</name>
<accession>A0A383AG23</accession>